<keyword evidence="2" id="KW-1185">Reference proteome</keyword>
<proteinExistence type="predicted"/>
<dbReference type="RefSeq" id="WP_119320132.1">
    <property type="nucleotide sequence ID" value="NZ_AP025739.1"/>
</dbReference>
<dbReference type="EMBL" id="AP025739">
    <property type="protein sequence ID" value="BDI28184.1"/>
    <property type="molecule type" value="Genomic_DNA"/>
</dbReference>
<sequence>MNGPFLELNFYQDENEQDFLVALIDCLIENGAKLSGKALIHRGPNINQQPFGFSSDEYKEEIEIASVDDLRAIKAVADSRLVQVPITNASGLTRGAPELVTVTGISEWAASRGDNHPVAIWASGDKLDFETLQSHALATKAYRRFITIVEQLAPAYAAITMECSLECPMDLRRDPKSYAFHDFYLSNQFFDDALISSVVDLCSDRFIKPLSNGVYISTSGLFMPKPPKRSSQKPDLSTQIGQLIASSERFRTYR</sequence>
<dbReference type="AlphaFoldDB" id="A0A402CRZ1"/>
<name>A0A402CRZ1_9BACT</name>
<gene>
    <name evidence="1" type="ORF">CCAX7_002350</name>
</gene>
<evidence type="ECO:0000313" key="1">
    <source>
        <dbReference type="EMBL" id="BDI28184.1"/>
    </source>
</evidence>
<organism evidence="1 2">
    <name type="scientific">Capsulimonas corticalis</name>
    <dbReference type="NCBI Taxonomy" id="2219043"/>
    <lineage>
        <taxon>Bacteria</taxon>
        <taxon>Bacillati</taxon>
        <taxon>Armatimonadota</taxon>
        <taxon>Armatimonadia</taxon>
        <taxon>Capsulimonadales</taxon>
        <taxon>Capsulimonadaceae</taxon>
        <taxon>Capsulimonas</taxon>
    </lineage>
</organism>
<dbReference type="KEGG" id="ccot:CCAX7_002350"/>
<accession>A0A402CRZ1</accession>
<protein>
    <submittedName>
        <fullName evidence="1">Uncharacterized protein</fullName>
    </submittedName>
</protein>
<reference evidence="1 2" key="1">
    <citation type="journal article" date="2019" name="Int. J. Syst. Evol. Microbiol.">
        <title>Capsulimonas corticalis gen. nov., sp. nov., an aerobic capsulated bacterium, of a novel bacterial order, Capsulimonadales ord. nov., of the class Armatimonadia of the phylum Armatimonadetes.</title>
        <authorList>
            <person name="Li J."/>
            <person name="Kudo C."/>
            <person name="Tonouchi A."/>
        </authorList>
    </citation>
    <scope>NUCLEOTIDE SEQUENCE [LARGE SCALE GENOMIC DNA]</scope>
    <source>
        <strain evidence="1 2">AX-7</strain>
    </source>
</reference>
<dbReference type="Proteomes" id="UP000287394">
    <property type="component" value="Chromosome"/>
</dbReference>
<evidence type="ECO:0000313" key="2">
    <source>
        <dbReference type="Proteomes" id="UP000287394"/>
    </source>
</evidence>